<accession>A0AAV1NZR1</accession>
<dbReference type="GO" id="GO:0050839">
    <property type="term" value="F:cell adhesion molecule binding"/>
    <property type="evidence" value="ECO:0007669"/>
    <property type="project" value="TreeGrafter"/>
</dbReference>
<dbReference type="Proteomes" id="UP001314229">
    <property type="component" value="Unassembled WGS sequence"/>
</dbReference>
<keyword evidence="5" id="KW-1015">Disulfide bond</keyword>
<dbReference type="Gene3D" id="2.60.40.10">
    <property type="entry name" value="Immunoglobulins"/>
    <property type="match status" value="5"/>
</dbReference>
<evidence type="ECO:0000256" key="4">
    <source>
        <dbReference type="ARBA" id="ARBA00023136"/>
    </source>
</evidence>
<dbReference type="SMART" id="SM00406">
    <property type="entry name" value="IGv"/>
    <property type="match status" value="2"/>
</dbReference>
<dbReference type="InterPro" id="IPR007110">
    <property type="entry name" value="Ig-like_dom"/>
</dbReference>
<dbReference type="Pfam" id="PF07686">
    <property type="entry name" value="V-set"/>
    <property type="match status" value="2"/>
</dbReference>
<evidence type="ECO:0000256" key="6">
    <source>
        <dbReference type="ARBA" id="ARBA00023180"/>
    </source>
</evidence>
<evidence type="ECO:0000256" key="5">
    <source>
        <dbReference type="ARBA" id="ARBA00023157"/>
    </source>
</evidence>
<dbReference type="PANTHER" id="PTHR11640:SF158">
    <property type="entry name" value="V-SET AND IMMUNOGLOBULIN DOMAIN-CONTAINING PROTEIN 10-LIKE 2"/>
    <property type="match status" value="1"/>
</dbReference>
<dbReference type="CDD" id="cd00099">
    <property type="entry name" value="IgV"/>
    <property type="match status" value="1"/>
</dbReference>
<evidence type="ECO:0000256" key="2">
    <source>
        <dbReference type="ARBA" id="ARBA00022729"/>
    </source>
</evidence>
<dbReference type="InterPro" id="IPR036179">
    <property type="entry name" value="Ig-like_dom_sf"/>
</dbReference>
<dbReference type="CDD" id="cd00096">
    <property type="entry name" value="Ig"/>
    <property type="match status" value="1"/>
</dbReference>
<evidence type="ECO:0000259" key="9">
    <source>
        <dbReference type="PROSITE" id="PS50835"/>
    </source>
</evidence>
<dbReference type="GO" id="GO:0005911">
    <property type="term" value="C:cell-cell junction"/>
    <property type="evidence" value="ECO:0007669"/>
    <property type="project" value="TreeGrafter"/>
</dbReference>
<comment type="caution">
    <text evidence="10">The sequence shown here is derived from an EMBL/GenBank/DDBJ whole genome shotgun (WGS) entry which is preliminary data.</text>
</comment>
<evidence type="ECO:0000256" key="3">
    <source>
        <dbReference type="ARBA" id="ARBA00022737"/>
    </source>
</evidence>
<dbReference type="EMBL" id="CAWUFR010000071">
    <property type="protein sequence ID" value="CAK6964304.1"/>
    <property type="molecule type" value="Genomic_DNA"/>
</dbReference>
<dbReference type="Pfam" id="PF13927">
    <property type="entry name" value="Ig_3"/>
    <property type="match status" value="2"/>
</dbReference>
<dbReference type="InterPro" id="IPR003598">
    <property type="entry name" value="Ig_sub2"/>
</dbReference>
<dbReference type="PROSITE" id="PS50835">
    <property type="entry name" value="IG_LIKE"/>
    <property type="match status" value="5"/>
</dbReference>
<keyword evidence="3" id="KW-0677">Repeat</keyword>
<comment type="subcellular location">
    <subcellularLocation>
        <location evidence="1">Membrane</location>
        <topology evidence="1">Single-pass type I membrane protein</topology>
    </subcellularLocation>
</comment>
<feature type="domain" description="Ig-like" evidence="9">
    <location>
        <begin position="131"/>
        <end position="221"/>
    </location>
</feature>
<dbReference type="GO" id="GO:0098609">
    <property type="term" value="P:cell-cell adhesion"/>
    <property type="evidence" value="ECO:0007669"/>
    <property type="project" value="TreeGrafter"/>
</dbReference>
<dbReference type="InterPro" id="IPR051275">
    <property type="entry name" value="Cell_adhesion_signaling"/>
</dbReference>
<feature type="domain" description="Ig-like" evidence="9">
    <location>
        <begin position="314"/>
        <end position="403"/>
    </location>
</feature>
<protein>
    <recommendedName>
        <fullName evidence="9">Ig-like domain-containing protein</fullName>
    </recommendedName>
</protein>
<keyword evidence="6" id="KW-0325">Glycoprotein</keyword>
<evidence type="ECO:0000256" key="8">
    <source>
        <dbReference type="ARBA" id="ARBA00037995"/>
    </source>
</evidence>
<dbReference type="PANTHER" id="PTHR11640">
    <property type="entry name" value="NEPHRIN"/>
    <property type="match status" value="1"/>
</dbReference>
<feature type="domain" description="Ig-like" evidence="9">
    <location>
        <begin position="630"/>
        <end position="712"/>
    </location>
</feature>
<proteinExistence type="inferred from homology"/>
<evidence type="ECO:0000313" key="10">
    <source>
        <dbReference type="EMBL" id="CAK6964304.1"/>
    </source>
</evidence>
<dbReference type="FunFam" id="2.60.40.10:FF:000013">
    <property type="entry name" value="cell adhesion molecule 1 isoform X1"/>
    <property type="match status" value="1"/>
</dbReference>
<comment type="similarity">
    <text evidence="8">Belongs to the immunoglobulin superfamily. IgLON family.</text>
</comment>
<keyword evidence="11" id="KW-1185">Reference proteome</keyword>
<dbReference type="InterPro" id="IPR003599">
    <property type="entry name" value="Ig_sub"/>
</dbReference>
<organism evidence="10 11">
    <name type="scientific">Scomber scombrus</name>
    <name type="common">Atlantic mackerel</name>
    <name type="synonym">Scomber vernalis</name>
    <dbReference type="NCBI Taxonomy" id="13677"/>
    <lineage>
        <taxon>Eukaryota</taxon>
        <taxon>Metazoa</taxon>
        <taxon>Chordata</taxon>
        <taxon>Craniata</taxon>
        <taxon>Vertebrata</taxon>
        <taxon>Euteleostomi</taxon>
        <taxon>Actinopterygii</taxon>
        <taxon>Neopterygii</taxon>
        <taxon>Teleostei</taxon>
        <taxon>Neoteleostei</taxon>
        <taxon>Acanthomorphata</taxon>
        <taxon>Pelagiaria</taxon>
        <taxon>Scombriformes</taxon>
        <taxon>Scombridae</taxon>
        <taxon>Scomber</taxon>
    </lineage>
</organism>
<keyword evidence="7" id="KW-0393">Immunoglobulin domain</keyword>
<dbReference type="InterPro" id="IPR013783">
    <property type="entry name" value="Ig-like_fold"/>
</dbReference>
<dbReference type="FunFam" id="2.60.40.10:FF:000305">
    <property type="entry name" value="neurotrimin isoform X2"/>
    <property type="match status" value="1"/>
</dbReference>
<dbReference type="SUPFAM" id="SSF48726">
    <property type="entry name" value="Immunoglobulin"/>
    <property type="match status" value="5"/>
</dbReference>
<dbReference type="AlphaFoldDB" id="A0AAV1NZR1"/>
<evidence type="ECO:0000256" key="1">
    <source>
        <dbReference type="ARBA" id="ARBA00004479"/>
    </source>
</evidence>
<sequence>MAELLCLPVPLWTVFSEYCSNTELAINHIALLPRRASPRSLPAHCAPAIGRRGSLAGLSERDMGAIVNPAYFLGAASPQRYHKGGIATQAFGCKNKQKINQNSIMGCPLLRNVLAGFILVLLSKGSSVHGAEFGHLPDNITVLEGESVTLRCRIDEEVTHKAWLNRSNILFTGTDKWSLEKRVTLVNSNNSDFSIHIDNVQVTDEGPYTCTFQANNMPRIAHVYLIVQVPARIVNISKNVSVNEGEDVNLFCLAVGRPEPTVTWKDQKYGLVSDGEFLDITEIKRQQAEDYECITNNGVAPPDQRKVKVTVNYPPMITDMKNMPAHLGKTAILRCEAMAVPPASFEWYRDDHRPVESDNTLRIKNEKTRSLLLFTNVTEKHFGNYTCFASNRLGASNASMLLFRPGAIQGRGTGLQAGMSVGICVLVSLYTVLLLKCKYMQYRGHASDLKLPGAERHLLSASTMLQSSEAARDCPMTTISSVSKLRLHPLCRLLIACTASDGPHKSSSILPQTGILFKDNLASVHQYSLQCVPVTCRRGHSKTPMAQLFRHFPHTAQTVGGLWVKGPDGGELGKYHLKSWGVGICTNKQQKKMFSWVMMYVNDLVLVPERMTEEGAGKEAADPLTLTATPEGLRVRQYPPSLNVMRGETATLSCHFKVESHKYGVQWFKMNSGKQLIPMSSRQSFVPKNQTSSLVIKEVSLEDSGWYYCEVNVLQKDPERGNGTELVVLAPPSAPKIYLKVPANPEAGQWALLCLTGGFHPSHLTITWTYQSKETDIDHLSFTNCTLPAINPHSNLSDGSANRSLLSSGWLVSSTPPRQPQCFQMMNNHSGELYLFSVFFLPQKQSLDTGITFTCRVQDHPAMNTTLTASFTWGKRNLQDHEIF</sequence>
<feature type="domain" description="Ig-like" evidence="9">
    <location>
        <begin position="735"/>
        <end position="872"/>
    </location>
</feature>
<dbReference type="SMART" id="SM00409">
    <property type="entry name" value="IG"/>
    <property type="match status" value="4"/>
</dbReference>
<dbReference type="InterPro" id="IPR013106">
    <property type="entry name" value="Ig_V-set"/>
</dbReference>
<dbReference type="SMART" id="SM00408">
    <property type="entry name" value="IGc2"/>
    <property type="match status" value="4"/>
</dbReference>
<keyword evidence="2" id="KW-0732">Signal</keyword>
<name>A0AAV1NZR1_SCOSC</name>
<evidence type="ECO:0000256" key="7">
    <source>
        <dbReference type="ARBA" id="ARBA00023319"/>
    </source>
</evidence>
<keyword evidence="4" id="KW-0472">Membrane</keyword>
<reference evidence="10 11" key="1">
    <citation type="submission" date="2024-01" db="EMBL/GenBank/DDBJ databases">
        <authorList>
            <person name="Alioto T."/>
            <person name="Alioto T."/>
            <person name="Gomez Garrido J."/>
        </authorList>
    </citation>
    <scope>NUCLEOTIDE SEQUENCE [LARGE SCALE GENOMIC DNA]</scope>
</reference>
<gene>
    <name evidence="10" type="ORF">FSCOSCO3_A007683</name>
</gene>
<dbReference type="GO" id="GO:0005886">
    <property type="term" value="C:plasma membrane"/>
    <property type="evidence" value="ECO:0007669"/>
    <property type="project" value="TreeGrafter"/>
</dbReference>
<feature type="domain" description="Ig-like" evidence="9">
    <location>
        <begin position="230"/>
        <end position="310"/>
    </location>
</feature>
<evidence type="ECO:0000313" key="11">
    <source>
        <dbReference type="Proteomes" id="UP001314229"/>
    </source>
</evidence>